<keyword evidence="2" id="KW-1185">Reference proteome</keyword>
<accession>A0A285TBV8</accession>
<name>A0A285TBV8_9RHOB</name>
<gene>
    <name evidence="1" type="ORF">SAMN05877831_11814</name>
</gene>
<dbReference type="AlphaFoldDB" id="A0A285TBV8"/>
<dbReference type="EMBL" id="OBMT01000018">
    <property type="protein sequence ID" value="SOC19571.1"/>
    <property type="molecule type" value="Genomic_DNA"/>
</dbReference>
<dbReference type="OrthoDB" id="7690502at2"/>
<dbReference type="Proteomes" id="UP000219111">
    <property type="component" value="Unassembled WGS sequence"/>
</dbReference>
<evidence type="ECO:0000313" key="2">
    <source>
        <dbReference type="Proteomes" id="UP000219111"/>
    </source>
</evidence>
<dbReference type="RefSeq" id="WP_097071307.1">
    <property type="nucleotide sequence ID" value="NZ_OBMT01000018.1"/>
</dbReference>
<reference evidence="2" key="1">
    <citation type="submission" date="2017-08" db="EMBL/GenBank/DDBJ databases">
        <authorList>
            <person name="Varghese N."/>
            <person name="Submissions S."/>
        </authorList>
    </citation>
    <scope>NUCLEOTIDE SEQUENCE [LARGE SCALE GENOMIC DNA]</scope>
    <source>
        <strain evidence="2">JA276</strain>
    </source>
</reference>
<organism evidence="1 2">
    <name type="scientific">Rhodobacter maris</name>
    <dbReference type="NCBI Taxonomy" id="446682"/>
    <lineage>
        <taxon>Bacteria</taxon>
        <taxon>Pseudomonadati</taxon>
        <taxon>Pseudomonadota</taxon>
        <taxon>Alphaproteobacteria</taxon>
        <taxon>Rhodobacterales</taxon>
        <taxon>Rhodobacter group</taxon>
        <taxon>Rhodobacter</taxon>
    </lineage>
</organism>
<sequence>MTEKWRCRLFWGNPHTSPPHGMPRIALSVLCDRPHPIPNEILQMSGPGTEYTPGTGWTVGWERIDQRPVRRWSAEAKGRVRQLNLRRRIEKRFPLFAEMFIADELARRPQYFRGEA</sequence>
<evidence type="ECO:0000313" key="1">
    <source>
        <dbReference type="EMBL" id="SOC19571.1"/>
    </source>
</evidence>
<proteinExistence type="predicted"/>
<protein>
    <submittedName>
        <fullName evidence="1">Uncharacterized protein</fullName>
    </submittedName>
</protein>